<keyword evidence="8 12" id="KW-0238">DNA-binding</keyword>
<keyword evidence="15" id="KW-1185">Reference proteome</keyword>
<dbReference type="InterPro" id="IPR038441">
    <property type="entry name" value="THAP_Znf_sf"/>
</dbReference>
<accession>A0A4Y2UJE7</accession>
<dbReference type="Proteomes" id="UP000499080">
    <property type="component" value="Unassembled WGS sequence"/>
</dbReference>
<dbReference type="InterPro" id="IPR006612">
    <property type="entry name" value="THAP_Znf"/>
</dbReference>
<evidence type="ECO:0000256" key="2">
    <source>
        <dbReference type="ARBA" id="ARBA00006177"/>
    </source>
</evidence>
<evidence type="ECO:0000256" key="5">
    <source>
        <dbReference type="ARBA" id="ARBA00022833"/>
    </source>
</evidence>
<evidence type="ECO:0000256" key="3">
    <source>
        <dbReference type="ARBA" id="ARBA00022723"/>
    </source>
</evidence>
<dbReference type="GO" id="GO:0008270">
    <property type="term" value="F:zinc ion binding"/>
    <property type="evidence" value="ECO:0007669"/>
    <property type="project" value="UniProtKB-KW"/>
</dbReference>
<dbReference type="GO" id="GO:0043565">
    <property type="term" value="F:sequence-specific DNA binding"/>
    <property type="evidence" value="ECO:0007669"/>
    <property type="project" value="InterPro"/>
</dbReference>
<dbReference type="OrthoDB" id="6436730at2759"/>
<evidence type="ECO:0000256" key="7">
    <source>
        <dbReference type="ARBA" id="ARBA00023054"/>
    </source>
</evidence>
<keyword evidence="6" id="KW-0805">Transcription regulation</keyword>
<dbReference type="SMART" id="SM00980">
    <property type="entry name" value="THAP"/>
    <property type="match status" value="1"/>
</dbReference>
<dbReference type="AlphaFoldDB" id="A0A4Y2UJE7"/>
<evidence type="ECO:0000256" key="9">
    <source>
        <dbReference type="ARBA" id="ARBA00023163"/>
    </source>
</evidence>
<evidence type="ECO:0000256" key="6">
    <source>
        <dbReference type="ARBA" id="ARBA00023015"/>
    </source>
</evidence>
<keyword evidence="3" id="KW-0479">Metal-binding</keyword>
<evidence type="ECO:0000313" key="14">
    <source>
        <dbReference type="EMBL" id="GBO13038.1"/>
    </source>
</evidence>
<evidence type="ECO:0000256" key="8">
    <source>
        <dbReference type="ARBA" id="ARBA00023125"/>
    </source>
</evidence>
<feature type="domain" description="THAP-type" evidence="13">
    <location>
        <begin position="1"/>
        <end position="95"/>
    </location>
</feature>
<organism evidence="14 15">
    <name type="scientific">Araneus ventricosus</name>
    <name type="common">Orbweaver spider</name>
    <name type="synonym">Epeira ventricosa</name>
    <dbReference type="NCBI Taxonomy" id="182803"/>
    <lineage>
        <taxon>Eukaryota</taxon>
        <taxon>Metazoa</taxon>
        <taxon>Ecdysozoa</taxon>
        <taxon>Arthropoda</taxon>
        <taxon>Chelicerata</taxon>
        <taxon>Arachnida</taxon>
        <taxon>Araneae</taxon>
        <taxon>Araneomorphae</taxon>
        <taxon>Entelegynae</taxon>
        <taxon>Araneoidea</taxon>
        <taxon>Araneidae</taxon>
        <taxon>Araneus</taxon>
    </lineage>
</organism>
<evidence type="ECO:0000256" key="12">
    <source>
        <dbReference type="PROSITE-ProRule" id="PRU00309"/>
    </source>
</evidence>
<comment type="caution">
    <text evidence="14">The sequence shown here is derived from an EMBL/GenBank/DDBJ whole genome shotgun (WGS) entry which is preliminary data.</text>
</comment>
<dbReference type="SUPFAM" id="SSF57716">
    <property type="entry name" value="Glucocorticoid receptor-like (DNA-binding domain)"/>
    <property type="match status" value="1"/>
</dbReference>
<keyword evidence="5" id="KW-0862">Zinc</keyword>
<keyword evidence="11" id="KW-0131">Cell cycle</keyword>
<evidence type="ECO:0000259" key="13">
    <source>
        <dbReference type="PROSITE" id="PS50950"/>
    </source>
</evidence>
<evidence type="ECO:0000313" key="15">
    <source>
        <dbReference type="Proteomes" id="UP000499080"/>
    </source>
</evidence>
<dbReference type="PANTHER" id="PTHR46600">
    <property type="entry name" value="THAP DOMAIN-CONTAINING"/>
    <property type="match status" value="1"/>
</dbReference>
<gene>
    <name evidence="14" type="ORF">AVEN_266561_1</name>
</gene>
<dbReference type="Gene3D" id="6.20.210.20">
    <property type="entry name" value="THAP domain"/>
    <property type="match status" value="1"/>
</dbReference>
<dbReference type="PANTHER" id="PTHR46600:SF1">
    <property type="entry name" value="THAP DOMAIN-CONTAINING PROTEIN 1"/>
    <property type="match status" value="1"/>
</dbReference>
<keyword evidence="10" id="KW-0539">Nucleus</keyword>
<keyword evidence="9" id="KW-0804">Transcription</keyword>
<dbReference type="InterPro" id="IPR026516">
    <property type="entry name" value="THAP1/10"/>
</dbReference>
<evidence type="ECO:0000256" key="1">
    <source>
        <dbReference type="ARBA" id="ARBA00004642"/>
    </source>
</evidence>
<sequence>MPSVCCVPGCKSNYPPTTENVRVFKFPNEADLKDQWLRKIPRKDFTPTARSVVCVKHFKNDDVIKEDIITLPDGCEEVRARKRFKLKPKAIPSIFPNLPSYLSDINTNSLPSRKDPEMRRESELQRSNKKIAEFLNADVIPCFDELIKRKDVIKKFWNAYIEDSRITYYILKPNSLPLEIKASFTINSKMMINIFFNGKELDNESMVWLIPMNEDKQLKVIRYSQIENLFAYLENKENMSEEVSLVNILNDLKLFLTEKNEGEDQLNFAVKFYYEQLKLLILSRPLRYSPFMLSWAFSIFTKSSSVYNELRSSGIFILPSERYLRKISSTMSLTSSKDGMEYRKYLTEKCLKLCVAERTVNLLLDEIIIRPHISYHSNSLTGLSINKSLEKATSVQTFMISSVYSKNKDVAALFPVKNLNSDELLDMTKKVISLIHGSGYKIRSIISDNNRINRNMFTSLCGGELKSWIPNSHIENEKIFILFDSVHIIKCIRNNWLNQQTANNTFQFPSFEDYKKIMHASLGHLRDIYRQESKSIIKYAPKLTFKSLYPSNIERQNVGLCLKIFDATNANALKRLNDSAYDGTIEFIQIINKWWSIMNVKSPRKGYEQLEENSKPFEKLSDDRLLFLEKCIEWKKEWKKVSISGQKKKLGKLTSETLCSFEHTTNTIKDIIIHQLQSSTNSYVLTGKYQTDPLEGRFGQYRQLCGGNYSISVEQILQAEKKLRITSLLKLHSKKYGSFHLKEFLCDFSEKEASVHTSEFDIKGVDFYNFTEEEEDLIPLYVYLSGYAVYKLKPYLQCNDCIKLLSVEKELIFELTSSAAKEYLLDVDKGKLTYPDEDIVKIFVASYKIFKFILTENEGLLHLENIRTALKKVILEKIHDLNITGTCDTCQRTKEDHSQKFVSVFINIFLNNYSKLKNSSAKISKGKKRKLDIISSS</sequence>
<keyword evidence="7" id="KW-0175">Coiled coil</keyword>
<evidence type="ECO:0000256" key="4">
    <source>
        <dbReference type="ARBA" id="ARBA00022771"/>
    </source>
</evidence>
<dbReference type="Pfam" id="PF21787">
    <property type="entry name" value="TNP-like_RNaseH_N"/>
    <property type="match status" value="1"/>
</dbReference>
<dbReference type="PROSITE" id="PS50950">
    <property type="entry name" value="ZF_THAP"/>
    <property type="match status" value="1"/>
</dbReference>
<reference evidence="14 15" key="1">
    <citation type="journal article" date="2019" name="Sci. Rep.">
        <title>Orb-weaving spider Araneus ventricosus genome elucidates the spidroin gene catalogue.</title>
        <authorList>
            <person name="Kono N."/>
            <person name="Nakamura H."/>
            <person name="Ohtoshi R."/>
            <person name="Moran D.A.P."/>
            <person name="Shinohara A."/>
            <person name="Yoshida Y."/>
            <person name="Fujiwara M."/>
            <person name="Mori M."/>
            <person name="Tomita M."/>
            <person name="Arakawa K."/>
        </authorList>
    </citation>
    <scope>NUCLEOTIDE SEQUENCE [LARGE SCALE GENOMIC DNA]</scope>
</reference>
<dbReference type="InterPro" id="IPR048365">
    <property type="entry name" value="TNP-like_RNaseH_N"/>
</dbReference>
<proteinExistence type="inferred from homology"/>
<dbReference type="GO" id="GO:0005654">
    <property type="term" value="C:nucleoplasm"/>
    <property type="evidence" value="ECO:0007669"/>
    <property type="project" value="UniProtKB-SubCell"/>
</dbReference>
<comment type="similarity">
    <text evidence="2">Belongs to the THAP1 family.</text>
</comment>
<protein>
    <recommendedName>
        <fullName evidence="13">THAP-type domain-containing protein</fullName>
    </recommendedName>
</protein>
<keyword evidence="4 12" id="KW-0863">Zinc-finger</keyword>
<dbReference type="Pfam" id="PF05485">
    <property type="entry name" value="THAP"/>
    <property type="match status" value="1"/>
</dbReference>
<evidence type="ECO:0000256" key="11">
    <source>
        <dbReference type="ARBA" id="ARBA00023306"/>
    </source>
</evidence>
<comment type="subcellular location">
    <subcellularLocation>
        <location evidence="1">Nucleus</location>
        <location evidence="1">Nucleoplasm</location>
    </subcellularLocation>
</comment>
<evidence type="ECO:0000256" key="10">
    <source>
        <dbReference type="ARBA" id="ARBA00023242"/>
    </source>
</evidence>
<dbReference type="EMBL" id="BGPR01037446">
    <property type="protein sequence ID" value="GBO13038.1"/>
    <property type="molecule type" value="Genomic_DNA"/>
</dbReference>
<name>A0A4Y2UJE7_ARAVE</name>